<dbReference type="AlphaFoldDB" id="A0A919VAI4"/>
<keyword evidence="2" id="KW-1185">Reference proteome</keyword>
<name>A0A919VAI4_9ACTN</name>
<gene>
    <name evidence="1" type="ORF">Ssi02_13750</name>
</gene>
<comment type="caution">
    <text evidence="1">The sequence shown here is derived from an EMBL/GenBank/DDBJ whole genome shotgun (WGS) entry which is preliminary data.</text>
</comment>
<evidence type="ECO:0000313" key="2">
    <source>
        <dbReference type="Proteomes" id="UP000606172"/>
    </source>
</evidence>
<proteinExistence type="predicted"/>
<dbReference type="Proteomes" id="UP000606172">
    <property type="component" value="Unassembled WGS sequence"/>
</dbReference>
<evidence type="ECO:0000313" key="1">
    <source>
        <dbReference type="EMBL" id="GII91144.1"/>
    </source>
</evidence>
<organism evidence="1 2">
    <name type="scientific">Sinosporangium siamense</name>
    <dbReference type="NCBI Taxonomy" id="1367973"/>
    <lineage>
        <taxon>Bacteria</taxon>
        <taxon>Bacillati</taxon>
        <taxon>Actinomycetota</taxon>
        <taxon>Actinomycetes</taxon>
        <taxon>Streptosporangiales</taxon>
        <taxon>Streptosporangiaceae</taxon>
        <taxon>Sinosporangium</taxon>
    </lineage>
</organism>
<dbReference type="EMBL" id="BOOW01000008">
    <property type="protein sequence ID" value="GII91144.1"/>
    <property type="molecule type" value="Genomic_DNA"/>
</dbReference>
<dbReference type="RefSeq" id="WP_204022230.1">
    <property type="nucleotide sequence ID" value="NZ_BOOW01000008.1"/>
</dbReference>
<sequence>MKRGTYLALAELCGRHLLGKMPEPVPPQPEFMPEVSCAVYAVADQHGNICYVGSVCRPGDLRGLANHVSEYLHTLEKVRIWDQVYIFPLRADTSETDVRSLGGEIAGWLLPYDRERWPVVVSP</sequence>
<reference evidence="1" key="1">
    <citation type="submission" date="2021-01" db="EMBL/GenBank/DDBJ databases">
        <title>Whole genome shotgun sequence of Sinosporangium siamense NBRC 109515.</title>
        <authorList>
            <person name="Komaki H."/>
            <person name="Tamura T."/>
        </authorList>
    </citation>
    <scope>NUCLEOTIDE SEQUENCE</scope>
    <source>
        <strain evidence="1">NBRC 109515</strain>
    </source>
</reference>
<accession>A0A919VAI4</accession>
<protein>
    <submittedName>
        <fullName evidence="1">Uncharacterized protein</fullName>
    </submittedName>
</protein>